<feature type="domain" description="SCP" evidence="2">
    <location>
        <begin position="353"/>
        <end position="477"/>
    </location>
</feature>
<evidence type="ECO:0000256" key="1">
    <source>
        <dbReference type="SAM" id="SignalP"/>
    </source>
</evidence>
<proteinExistence type="predicted"/>
<protein>
    <submittedName>
        <fullName evidence="3">Cell wall-binding repeat-containing protein</fullName>
    </submittedName>
</protein>
<dbReference type="Proteomes" id="UP000627166">
    <property type="component" value="Unassembled WGS sequence"/>
</dbReference>
<dbReference type="InterPro" id="IPR035940">
    <property type="entry name" value="CAP_sf"/>
</dbReference>
<reference evidence="3 4" key="1">
    <citation type="submission" date="2020-08" db="EMBL/GenBank/DDBJ databases">
        <title>A Genomic Blueprint of the Chicken Gut Microbiome.</title>
        <authorList>
            <person name="Gilroy R."/>
            <person name="Ravi A."/>
            <person name="Getino M."/>
            <person name="Pursley I."/>
            <person name="Horton D.L."/>
            <person name="Alikhan N.-F."/>
            <person name="Baker D."/>
            <person name="Gharbi K."/>
            <person name="Hall N."/>
            <person name="Watson M."/>
            <person name="Adriaenssens E.M."/>
            <person name="Foster-Nyarko E."/>
            <person name="Jarju S."/>
            <person name="Secka A."/>
            <person name="Antonio M."/>
            <person name="Oren A."/>
            <person name="Chaudhuri R."/>
            <person name="La Ragione R.M."/>
            <person name="Hildebrand F."/>
            <person name="Pallen M.J."/>
        </authorList>
    </citation>
    <scope>NUCLEOTIDE SEQUENCE [LARGE SCALE GENOMIC DNA]</scope>
    <source>
        <strain evidence="3 4">N37</strain>
    </source>
</reference>
<evidence type="ECO:0000259" key="2">
    <source>
        <dbReference type="Pfam" id="PF00188"/>
    </source>
</evidence>
<dbReference type="RefSeq" id="WP_191741180.1">
    <property type="nucleotide sequence ID" value="NZ_JACSQB010000119.1"/>
</dbReference>
<keyword evidence="4" id="KW-1185">Reference proteome</keyword>
<dbReference type="Gene3D" id="3.40.50.12090">
    <property type="match status" value="2"/>
</dbReference>
<gene>
    <name evidence="3" type="ORF">H9637_14485</name>
</gene>
<dbReference type="Pfam" id="PF04122">
    <property type="entry name" value="CW_binding_2"/>
    <property type="match status" value="3"/>
</dbReference>
<comment type="caution">
    <text evidence="3">The sequence shown here is derived from an EMBL/GenBank/DDBJ whole genome shotgun (WGS) entry which is preliminary data.</text>
</comment>
<dbReference type="InterPro" id="IPR007253">
    <property type="entry name" value="Cell_wall-bd_2"/>
</dbReference>
<sequence>MKNNIFSKLSLIFLFLVIISASNNVQAKDIPIEYYLYQGNNRYETSAIISNHNFDTTDNIIIASGENFQDALIASSFAKSKNAPILLVSKNEINDKVKNEILDLKTKKAYIIGNYNNISQTVENTLKELNLNIERIYGKDYFETSIKVASMIKNVNEVFIASVNSFADSISISSISAMKNIPILFTNRDSMPENISNYISENKISKSYIIGGTGVISDEVKALLPNAVRIDGKNRYETNFNIIKYFEKELDFTNLYMTKGSKFPDAIAISVVAGNNKAPILLLSDDINEDIIPKIDSLLENKNIINKFLIGEEVDNHILKFIYEKNSHIPKSPKALPNKHKVEYISSFDKEIFNLTNDLRKKHGLAPLIWDDKIYPIAKYKSNSMIQLNYFSHGNPNYNNAGPAALAEAFNYNYSTYGENILMAASDDSSKYNAKALFSLWLNSPSHKEAMLNPNHKKMAVSIAKVQNLRGFKYVYYGTQHFSS</sequence>
<feature type="chain" id="PRO_5045088901" evidence="1">
    <location>
        <begin position="28"/>
        <end position="484"/>
    </location>
</feature>
<dbReference type="InterPro" id="IPR014044">
    <property type="entry name" value="CAP_dom"/>
</dbReference>
<dbReference type="CDD" id="cd05379">
    <property type="entry name" value="CAP_bacterial"/>
    <property type="match status" value="1"/>
</dbReference>
<dbReference type="InterPro" id="IPR051922">
    <property type="entry name" value="Bact_Sporulation_Assoc"/>
</dbReference>
<organism evidence="3 4">
    <name type="scientific">Clostridium faecium</name>
    <dbReference type="NCBI Taxonomy" id="2762223"/>
    <lineage>
        <taxon>Bacteria</taxon>
        <taxon>Bacillati</taxon>
        <taxon>Bacillota</taxon>
        <taxon>Clostridia</taxon>
        <taxon>Eubacteriales</taxon>
        <taxon>Clostridiaceae</taxon>
        <taxon>Clostridium</taxon>
    </lineage>
</organism>
<dbReference type="Pfam" id="PF00188">
    <property type="entry name" value="CAP"/>
    <property type="match status" value="1"/>
</dbReference>
<dbReference type="EMBL" id="JACSQB010000119">
    <property type="protein sequence ID" value="MBD8048228.1"/>
    <property type="molecule type" value="Genomic_DNA"/>
</dbReference>
<keyword evidence="1" id="KW-0732">Signal</keyword>
<feature type="signal peptide" evidence="1">
    <location>
        <begin position="1"/>
        <end position="27"/>
    </location>
</feature>
<evidence type="ECO:0000313" key="3">
    <source>
        <dbReference type="EMBL" id="MBD8048228.1"/>
    </source>
</evidence>
<dbReference type="SUPFAM" id="SSF55797">
    <property type="entry name" value="PR-1-like"/>
    <property type="match status" value="1"/>
</dbReference>
<accession>A0ABR8YVC1</accession>
<evidence type="ECO:0000313" key="4">
    <source>
        <dbReference type="Proteomes" id="UP000627166"/>
    </source>
</evidence>
<dbReference type="Gene3D" id="3.40.33.10">
    <property type="entry name" value="CAP"/>
    <property type="match status" value="1"/>
</dbReference>
<dbReference type="PANTHER" id="PTHR30032:SF8">
    <property type="entry name" value="GERMINATION-SPECIFIC N-ACETYLMURAMOYL-L-ALANINE AMIDASE"/>
    <property type="match status" value="1"/>
</dbReference>
<dbReference type="PANTHER" id="PTHR30032">
    <property type="entry name" value="N-ACETYLMURAMOYL-L-ALANINE AMIDASE-RELATED"/>
    <property type="match status" value="1"/>
</dbReference>
<name>A0ABR8YVC1_9CLOT</name>